<evidence type="ECO:0000313" key="3">
    <source>
        <dbReference type="Proteomes" id="UP000198211"/>
    </source>
</evidence>
<protein>
    <submittedName>
        <fullName evidence="2">Uncharacterized protein</fullName>
    </submittedName>
</protein>
<feature type="compositionally biased region" description="Basic and acidic residues" evidence="1">
    <location>
        <begin position="1"/>
        <end position="19"/>
    </location>
</feature>
<organism evidence="2 3">
    <name type="scientific">Phytophthora megakarya</name>
    <dbReference type="NCBI Taxonomy" id="4795"/>
    <lineage>
        <taxon>Eukaryota</taxon>
        <taxon>Sar</taxon>
        <taxon>Stramenopiles</taxon>
        <taxon>Oomycota</taxon>
        <taxon>Peronosporomycetes</taxon>
        <taxon>Peronosporales</taxon>
        <taxon>Peronosporaceae</taxon>
        <taxon>Phytophthora</taxon>
    </lineage>
</organism>
<dbReference type="AlphaFoldDB" id="A0A225UTA1"/>
<feature type="compositionally biased region" description="Basic and acidic residues" evidence="1">
    <location>
        <begin position="148"/>
        <end position="158"/>
    </location>
</feature>
<feature type="compositionally biased region" description="Polar residues" evidence="1">
    <location>
        <begin position="69"/>
        <end position="79"/>
    </location>
</feature>
<gene>
    <name evidence="2" type="ORF">PHMEG_00033558</name>
</gene>
<evidence type="ECO:0000313" key="2">
    <source>
        <dbReference type="EMBL" id="OWY96227.1"/>
    </source>
</evidence>
<accession>A0A225UTA1</accession>
<feature type="compositionally biased region" description="Basic and acidic residues" evidence="1">
    <location>
        <begin position="80"/>
        <end position="94"/>
    </location>
</feature>
<sequence>MPDRKQKASEESHEYRDLSDLTSSAFQAFQMNSLGPKDAPKLSVESSDDSDRHDEAIQPPPVQFRRESTSTTHVQLKSDTSGDRSGAGREKHGSIESSVVSNMVSRPNSMYGVADSDTFSDMDFTDLPHLMRKDEVDGGRSSFTDLQHWAEETTHDENGGVEYVPEPRLSDLLSPLHLEGVQHVDDDDSESQSSTSSSQIDWPNKFHGGPRRTARRTESESSFIRAYSITDKHEEEFENEPESYSDLTKSPFRNNNGLSESMVTQNDNQPQRQYRKPPSLSELLSEYCDSERSSLPSYLEFGGSQPELEPEYLEAIANASNENAIPVEGGRRGHMRRRSSIPSELEAMTSRELFL</sequence>
<dbReference type="OrthoDB" id="168464at2759"/>
<name>A0A225UTA1_9STRA</name>
<reference evidence="3" key="1">
    <citation type="submission" date="2017-03" db="EMBL/GenBank/DDBJ databases">
        <title>Phytopthora megakarya and P. palmivora, two closely related causual agents of cacao black pod achieved similar genome size and gene model numbers by different mechanisms.</title>
        <authorList>
            <person name="Ali S."/>
            <person name="Shao J."/>
            <person name="Larry D.J."/>
            <person name="Kronmiller B."/>
            <person name="Shen D."/>
            <person name="Strem M.D."/>
            <person name="Melnick R.L."/>
            <person name="Guiltinan M.J."/>
            <person name="Tyler B.M."/>
            <person name="Meinhardt L.W."/>
            <person name="Bailey B.A."/>
        </authorList>
    </citation>
    <scope>NUCLEOTIDE SEQUENCE [LARGE SCALE GENOMIC DNA]</scope>
    <source>
        <strain evidence="3">zdho120</strain>
    </source>
</reference>
<feature type="compositionally biased region" description="Low complexity" evidence="1">
    <location>
        <begin position="191"/>
        <end position="201"/>
    </location>
</feature>
<comment type="caution">
    <text evidence="2">The sequence shown here is derived from an EMBL/GenBank/DDBJ whole genome shotgun (WGS) entry which is preliminary data.</text>
</comment>
<dbReference type="Proteomes" id="UP000198211">
    <property type="component" value="Unassembled WGS sequence"/>
</dbReference>
<proteinExistence type="predicted"/>
<dbReference type="EMBL" id="NBNE01011927">
    <property type="protein sequence ID" value="OWY96227.1"/>
    <property type="molecule type" value="Genomic_DNA"/>
</dbReference>
<feature type="region of interest" description="Disordered" evidence="1">
    <location>
        <begin position="146"/>
        <end position="278"/>
    </location>
</feature>
<feature type="compositionally biased region" description="Polar residues" evidence="1">
    <location>
        <begin position="245"/>
        <end position="272"/>
    </location>
</feature>
<feature type="region of interest" description="Disordered" evidence="1">
    <location>
        <begin position="1"/>
        <end position="20"/>
    </location>
</feature>
<evidence type="ECO:0000256" key="1">
    <source>
        <dbReference type="SAM" id="MobiDB-lite"/>
    </source>
</evidence>
<keyword evidence="3" id="KW-1185">Reference proteome</keyword>
<feature type="region of interest" description="Disordered" evidence="1">
    <location>
        <begin position="27"/>
        <end position="102"/>
    </location>
</feature>